<dbReference type="CDD" id="cd00657">
    <property type="entry name" value="Ferritin_like"/>
    <property type="match status" value="1"/>
</dbReference>
<evidence type="ECO:0000313" key="2">
    <source>
        <dbReference type="Proteomes" id="UP000606720"/>
    </source>
</evidence>
<comment type="caution">
    <text evidence="1">The sequence shown here is derived from an EMBL/GenBank/DDBJ whole genome shotgun (WGS) entry which is preliminary data.</text>
</comment>
<dbReference type="RefSeq" id="WP_186867028.1">
    <property type="nucleotide sequence ID" value="NZ_JACOPH010000006.1"/>
</dbReference>
<protein>
    <submittedName>
        <fullName evidence="1">Ferritin-like domain-containing protein</fullName>
    </submittedName>
</protein>
<organism evidence="1 2">
    <name type="scientific">Roseburia zhanii</name>
    <dbReference type="NCBI Taxonomy" id="2763064"/>
    <lineage>
        <taxon>Bacteria</taxon>
        <taxon>Bacillati</taxon>
        <taxon>Bacillota</taxon>
        <taxon>Clostridia</taxon>
        <taxon>Lachnospirales</taxon>
        <taxon>Lachnospiraceae</taxon>
        <taxon>Roseburia</taxon>
    </lineage>
</organism>
<dbReference type="EMBL" id="JACOPH010000006">
    <property type="protein sequence ID" value="MBC5714301.1"/>
    <property type="molecule type" value="Genomic_DNA"/>
</dbReference>
<dbReference type="InterPro" id="IPR012347">
    <property type="entry name" value="Ferritin-like"/>
</dbReference>
<dbReference type="AlphaFoldDB" id="A0A923LR04"/>
<sequence>MILTEKETLALKELQQQEKVCMEHYTLYANTAKDCGLRDLFSQIAQDEQEHYQMLGEVLKGKIPSFSHAASKADAYHPKAAYDPTSSQTDKQHDALLCADSIGNEKLVSGDYNTNLFQFASNDVRKLLNHIQTEEQEHAEMIYKYKQINNMA</sequence>
<dbReference type="Pfam" id="PF07875">
    <property type="entry name" value="Coat_F"/>
    <property type="match status" value="1"/>
</dbReference>
<accession>A0A923LR04</accession>
<gene>
    <name evidence="1" type="ORF">H8S17_08770</name>
</gene>
<dbReference type="Proteomes" id="UP000606720">
    <property type="component" value="Unassembled WGS sequence"/>
</dbReference>
<dbReference type="SUPFAM" id="SSF47240">
    <property type="entry name" value="Ferritin-like"/>
    <property type="match status" value="1"/>
</dbReference>
<reference evidence="1" key="1">
    <citation type="submission" date="2020-08" db="EMBL/GenBank/DDBJ databases">
        <title>Genome public.</title>
        <authorList>
            <person name="Liu C."/>
            <person name="Sun Q."/>
        </authorList>
    </citation>
    <scope>NUCLEOTIDE SEQUENCE</scope>
    <source>
        <strain evidence="1">BX1005</strain>
    </source>
</reference>
<dbReference type="InterPro" id="IPR012851">
    <property type="entry name" value="Spore_coat_CotF-like"/>
</dbReference>
<keyword evidence="2" id="KW-1185">Reference proteome</keyword>
<name>A0A923LR04_9FIRM</name>
<evidence type="ECO:0000313" key="1">
    <source>
        <dbReference type="EMBL" id="MBC5714301.1"/>
    </source>
</evidence>
<dbReference type="Gene3D" id="1.20.1260.10">
    <property type="match status" value="1"/>
</dbReference>
<proteinExistence type="predicted"/>
<dbReference type="InterPro" id="IPR009078">
    <property type="entry name" value="Ferritin-like_SF"/>
</dbReference>